<feature type="transmembrane region" description="Helical" evidence="2">
    <location>
        <begin position="32"/>
        <end position="54"/>
    </location>
</feature>
<dbReference type="STRING" id="1229726.GRFL_2065"/>
<evidence type="ECO:0000313" key="4">
    <source>
        <dbReference type="EMBL" id="APU68789.1"/>
    </source>
</evidence>
<evidence type="ECO:0000256" key="1">
    <source>
        <dbReference type="SAM" id="MobiDB-lite"/>
    </source>
</evidence>
<reference evidence="4 5" key="1">
    <citation type="submission" date="2016-07" db="EMBL/GenBank/DDBJ databases">
        <title>Multi-omics approach to identify versatile polysaccharide utilization systems of a marine flavobacterium Gramella flava.</title>
        <authorList>
            <person name="Tang K."/>
        </authorList>
    </citation>
    <scope>NUCLEOTIDE SEQUENCE [LARGE SCALE GENOMIC DNA]</scope>
    <source>
        <strain evidence="4 5">JLT2011</strain>
    </source>
</reference>
<sequence length="152" mass="18143">MFSKKKNESKIDYEQRELYENARARTKQKKNLFRHFVVYLIGAVFLIVLNVVIGYQEDFKPLGYNWFVWAVLLWTLLFLIHFFNVFIVNSLMGKEWEAKQVDRLVKKQKEKIAKLQAKVEKDHPLPDNRQALPKEEPNIRIEPNDPDRPINS</sequence>
<name>A0A1L7I590_9FLAO</name>
<dbReference type="RefSeq" id="WP_083644517.1">
    <property type="nucleotide sequence ID" value="NZ_AMRU01000006.1"/>
</dbReference>
<dbReference type="EMBL" id="CP016359">
    <property type="protein sequence ID" value="APU68789.1"/>
    <property type="molecule type" value="Genomic_DNA"/>
</dbReference>
<keyword evidence="2" id="KW-0472">Membrane</keyword>
<dbReference type="Pfam" id="PF13239">
    <property type="entry name" value="2TM"/>
    <property type="match status" value="1"/>
</dbReference>
<keyword evidence="5" id="KW-1185">Reference proteome</keyword>
<protein>
    <recommendedName>
        <fullName evidence="3">2TM domain-containing protein</fullName>
    </recommendedName>
</protein>
<dbReference type="InterPro" id="IPR025698">
    <property type="entry name" value="2TM_dom"/>
</dbReference>
<dbReference type="OrthoDB" id="1443721at2"/>
<dbReference type="AlphaFoldDB" id="A0A1L7I590"/>
<feature type="region of interest" description="Disordered" evidence="1">
    <location>
        <begin position="117"/>
        <end position="152"/>
    </location>
</feature>
<dbReference type="KEGG" id="gfl:GRFL_2065"/>
<evidence type="ECO:0000259" key="3">
    <source>
        <dbReference type="Pfam" id="PF13239"/>
    </source>
</evidence>
<keyword evidence="2" id="KW-1133">Transmembrane helix</keyword>
<evidence type="ECO:0000256" key="2">
    <source>
        <dbReference type="SAM" id="Phobius"/>
    </source>
</evidence>
<accession>A0A1L7I590</accession>
<organism evidence="4 5">
    <name type="scientific">Christiangramia flava JLT2011</name>
    <dbReference type="NCBI Taxonomy" id="1229726"/>
    <lineage>
        <taxon>Bacteria</taxon>
        <taxon>Pseudomonadati</taxon>
        <taxon>Bacteroidota</taxon>
        <taxon>Flavobacteriia</taxon>
        <taxon>Flavobacteriales</taxon>
        <taxon>Flavobacteriaceae</taxon>
        <taxon>Christiangramia</taxon>
    </lineage>
</organism>
<feature type="transmembrane region" description="Helical" evidence="2">
    <location>
        <begin position="66"/>
        <end position="87"/>
    </location>
</feature>
<feature type="domain" description="2TM" evidence="3">
    <location>
        <begin position="21"/>
        <end position="105"/>
    </location>
</feature>
<gene>
    <name evidence="4" type="ORF">GRFL_2065</name>
</gene>
<evidence type="ECO:0000313" key="5">
    <source>
        <dbReference type="Proteomes" id="UP000186230"/>
    </source>
</evidence>
<proteinExistence type="predicted"/>
<keyword evidence="2" id="KW-0812">Transmembrane</keyword>
<dbReference type="Proteomes" id="UP000186230">
    <property type="component" value="Chromosome"/>
</dbReference>